<feature type="domain" description="MacB-like periplasmic core" evidence="9">
    <location>
        <begin position="19"/>
        <end position="184"/>
    </location>
</feature>
<dbReference type="PANTHER" id="PTHR30572:SF4">
    <property type="entry name" value="ABC TRANSPORTER PERMEASE YTRF"/>
    <property type="match status" value="1"/>
</dbReference>
<evidence type="ECO:0000313" key="10">
    <source>
        <dbReference type="EMBL" id="OUQ36626.1"/>
    </source>
</evidence>
<proteinExistence type="inferred from homology"/>
<evidence type="ECO:0000256" key="4">
    <source>
        <dbReference type="ARBA" id="ARBA00022989"/>
    </source>
</evidence>
<evidence type="ECO:0000256" key="6">
    <source>
        <dbReference type="ARBA" id="ARBA00038076"/>
    </source>
</evidence>
<name>A0A1Y4T356_9FIRM</name>
<evidence type="ECO:0000259" key="9">
    <source>
        <dbReference type="Pfam" id="PF12704"/>
    </source>
</evidence>
<feature type="transmembrane region" description="Helical" evidence="7">
    <location>
        <begin position="303"/>
        <end position="328"/>
    </location>
</feature>
<dbReference type="OrthoDB" id="9793166at2"/>
<keyword evidence="2" id="KW-1003">Cell membrane</keyword>
<dbReference type="Pfam" id="PF02687">
    <property type="entry name" value="FtsX"/>
    <property type="match status" value="2"/>
</dbReference>
<reference evidence="10 11" key="1">
    <citation type="journal article" date="2018" name="BMC Genomics">
        <title>Whole genome sequencing and function prediction of 133 gut anaerobes isolated from chicken caecum in pure cultures.</title>
        <authorList>
            <person name="Medvecky M."/>
            <person name="Cejkova D."/>
            <person name="Polansky O."/>
            <person name="Karasova D."/>
            <person name="Kubasova T."/>
            <person name="Cizek A."/>
            <person name="Rychlik I."/>
        </authorList>
    </citation>
    <scope>NUCLEOTIDE SEQUENCE [LARGE SCALE GENOMIC DNA]</scope>
    <source>
        <strain evidence="10 11">An13</strain>
    </source>
</reference>
<sequence length="799" mass="93185">MKITNTLTLRYLKANKKRSLLTMLCIMVSVIMMSSVGIAFSSGKAYYKSYIEKTIGDYHYRIVDNRQQIIDLIKDDSQVDEYYFSCTTQLDYQDSQLYMKSGDSLYFQKKGLYDYIIDGRLPVNKNEIVITPEFLKMNHIDKKIGDQITFDNQQTYTIVGFMNSYQSQDFMGNIYQAFSYIDLTQDYTMYIKDKDVSKNIFQHVQNLKEKIQNMESTTSSKYYIPYNSSYLAVQNIFEEGLTAGYTDVYHMIYIMIGIISFVSVMIIYQAFHLSTTDRIQYLGMLSSVGATPKQKKCSVYFEGFILSIIAIPFGILCSFIGLNIAFSFANQMKILKDLNLSIHTQISPLYLCLVIIGSFLITFIALYIPARRISKISVMDALTKSDEVKVKKKRLQLNRFLSKFLNVSWQLSIKNYKRQGIKSRVIIISLMLSMIIFVSMTSFGKNFINTVKKESGIHDYDISVSDVKMKNRQDVIDILNNSQYDNDYYLRGLEFVNVDIDPDYLTYESPKTIGIYIQCIDNQRFNQLCEDNGIQPSNDLALTYNQSLILGENETEISSVYKKMDRNFIQDIYISYLDEKTEKEKKIDIQNFQDIQMIETSDEYNIINPYELTFIVSTDYFEKEFGSTNIEIYIQTQQHEQLNQELESYGLSSYDETSANQERIEFMTIVEIFVYGFITILLIFTLLNILNMMSASIEKRKKEFAMFMSIGMSVNDMKKMLWKESSIYGIKSFVYSLPFCIIIEFLLYNLSFNTIPFRPSWIAYLISFIVMMIVMILTFKLGLNRFRKQNIIETLKDDM</sequence>
<keyword evidence="3 7" id="KW-0812">Transmembrane</keyword>
<dbReference type="Proteomes" id="UP000195305">
    <property type="component" value="Unassembled WGS sequence"/>
</dbReference>
<comment type="subcellular location">
    <subcellularLocation>
        <location evidence="1">Cell membrane</location>
        <topology evidence="1">Multi-pass membrane protein</topology>
    </subcellularLocation>
</comment>
<comment type="similarity">
    <text evidence="6">Belongs to the ABC-4 integral membrane protein family.</text>
</comment>
<dbReference type="Pfam" id="PF12704">
    <property type="entry name" value="MacB_PCD"/>
    <property type="match status" value="1"/>
</dbReference>
<evidence type="ECO:0000256" key="2">
    <source>
        <dbReference type="ARBA" id="ARBA00022475"/>
    </source>
</evidence>
<feature type="domain" description="ABC3 transporter permease C-terminal" evidence="8">
    <location>
        <begin position="254"/>
        <end position="377"/>
    </location>
</feature>
<feature type="transmembrane region" description="Helical" evidence="7">
    <location>
        <begin position="348"/>
        <end position="368"/>
    </location>
</feature>
<dbReference type="GO" id="GO:0022857">
    <property type="term" value="F:transmembrane transporter activity"/>
    <property type="evidence" value="ECO:0007669"/>
    <property type="project" value="TreeGrafter"/>
</dbReference>
<dbReference type="InterPro" id="IPR025857">
    <property type="entry name" value="MacB_PCD"/>
</dbReference>
<evidence type="ECO:0000256" key="5">
    <source>
        <dbReference type="ARBA" id="ARBA00023136"/>
    </source>
</evidence>
<dbReference type="GO" id="GO:0005886">
    <property type="term" value="C:plasma membrane"/>
    <property type="evidence" value="ECO:0007669"/>
    <property type="project" value="UniProtKB-SubCell"/>
</dbReference>
<feature type="transmembrane region" description="Helical" evidence="7">
    <location>
        <begin position="425"/>
        <end position="444"/>
    </location>
</feature>
<dbReference type="AlphaFoldDB" id="A0A1Y4T356"/>
<evidence type="ECO:0000256" key="1">
    <source>
        <dbReference type="ARBA" id="ARBA00004651"/>
    </source>
</evidence>
<dbReference type="InterPro" id="IPR003838">
    <property type="entry name" value="ABC3_permease_C"/>
</dbReference>
<feature type="transmembrane region" description="Helical" evidence="7">
    <location>
        <begin position="727"/>
        <end position="749"/>
    </location>
</feature>
<dbReference type="RefSeq" id="WP_087356841.1">
    <property type="nucleotide sequence ID" value="NZ_NFLJ01000001.1"/>
</dbReference>
<keyword evidence="11" id="KW-1185">Reference proteome</keyword>
<comment type="caution">
    <text evidence="10">The sequence shown here is derived from an EMBL/GenBank/DDBJ whole genome shotgun (WGS) entry which is preliminary data.</text>
</comment>
<keyword evidence="4 7" id="KW-1133">Transmembrane helix</keyword>
<feature type="domain" description="ABC3 transporter permease C-terminal" evidence="8">
    <location>
        <begin position="677"/>
        <end position="791"/>
    </location>
</feature>
<feature type="transmembrane region" description="Helical" evidence="7">
    <location>
        <begin position="672"/>
        <end position="693"/>
    </location>
</feature>
<feature type="transmembrane region" description="Helical" evidence="7">
    <location>
        <begin position="761"/>
        <end position="783"/>
    </location>
</feature>
<evidence type="ECO:0000256" key="3">
    <source>
        <dbReference type="ARBA" id="ARBA00022692"/>
    </source>
</evidence>
<dbReference type="EMBL" id="NFLJ01000001">
    <property type="protein sequence ID" value="OUQ36626.1"/>
    <property type="molecule type" value="Genomic_DNA"/>
</dbReference>
<feature type="transmembrane region" description="Helical" evidence="7">
    <location>
        <begin position="20"/>
        <end position="40"/>
    </location>
</feature>
<evidence type="ECO:0000256" key="7">
    <source>
        <dbReference type="SAM" id="Phobius"/>
    </source>
</evidence>
<dbReference type="InterPro" id="IPR050250">
    <property type="entry name" value="Macrolide_Exporter_MacB"/>
</dbReference>
<gene>
    <name evidence="10" type="ORF">B5E75_00365</name>
</gene>
<keyword evidence="5 7" id="KW-0472">Membrane</keyword>
<protein>
    <submittedName>
        <fullName evidence="10">Uncharacterized protein</fullName>
    </submittedName>
</protein>
<organism evidence="10 11">
    <name type="scientific">Massilimicrobiota timonensis</name>
    <dbReference type="NCBI Taxonomy" id="1776392"/>
    <lineage>
        <taxon>Bacteria</taxon>
        <taxon>Bacillati</taxon>
        <taxon>Bacillota</taxon>
        <taxon>Erysipelotrichia</taxon>
        <taxon>Erysipelotrichales</taxon>
        <taxon>Erysipelotrichaceae</taxon>
        <taxon>Massilimicrobiota</taxon>
    </lineage>
</organism>
<feature type="transmembrane region" description="Helical" evidence="7">
    <location>
        <begin position="251"/>
        <end position="271"/>
    </location>
</feature>
<evidence type="ECO:0000313" key="11">
    <source>
        <dbReference type="Proteomes" id="UP000195305"/>
    </source>
</evidence>
<accession>A0A1Y4T356</accession>
<evidence type="ECO:0000259" key="8">
    <source>
        <dbReference type="Pfam" id="PF02687"/>
    </source>
</evidence>
<dbReference type="PANTHER" id="PTHR30572">
    <property type="entry name" value="MEMBRANE COMPONENT OF TRANSPORTER-RELATED"/>
    <property type="match status" value="1"/>
</dbReference>